<reference evidence="3 4" key="1">
    <citation type="journal article" date="2017" name="Int. J. Syst. Evol. Microbiol.">
        <title>Ramlibacter monticola sp. nov., isolated from forest soil.</title>
        <authorList>
            <person name="Chaudhary D.K."/>
            <person name="Kim J."/>
        </authorList>
    </citation>
    <scope>NUCLEOTIDE SEQUENCE [LARGE SCALE GENOMIC DNA]</scope>
    <source>
        <strain evidence="3 4">KACC 19175</strain>
    </source>
</reference>
<keyword evidence="2" id="KW-0812">Transmembrane</keyword>
<dbReference type="GO" id="GO:0016020">
    <property type="term" value="C:membrane"/>
    <property type="evidence" value="ECO:0007669"/>
    <property type="project" value="InterPro"/>
</dbReference>
<dbReference type="NCBIfam" id="TIGR00807">
    <property type="entry name" value="malonate_madL"/>
    <property type="match status" value="1"/>
</dbReference>
<dbReference type="EMBL" id="JAEQNE010000002">
    <property type="protein sequence ID" value="MBL0391489.1"/>
    <property type="molecule type" value="Genomic_DNA"/>
</dbReference>
<proteinExistence type="predicted"/>
<dbReference type="AlphaFoldDB" id="A0A937CTD4"/>
<dbReference type="RefSeq" id="WP_201674117.1">
    <property type="nucleotide sequence ID" value="NZ_JAEQNE010000002.1"/>
</dbReference>
<keyword evidence="2" id="KW-0472">Membrane</keyword>
<evidence type="ECO:0000313" key="4">
    <source>
        <dbReference type="Proteomes" id="UP000599109"/>
    </source>
</evidence>
<organism evidence="3 4">
    <name type="scientific">Ramlibacter monticola</name>
    <dbReference type="NCBI Taxonomy" id="1926872"/>
    <lineage>
        <taxon>Bacteria</taxon>
        <taxon>Pseudomonadati</taxon>
        <taxon>Pseudomonadota</taxon>
        <taxon>Betaproteobacteria</taxon>
        <taxon>Burkholderiales</taxon>
        <taxon>Comamonadaceae</taxon>
        <taxon>Ramlibacter</taxon>
    </lineage>
</organism>
<evidence type="ECO:0000256" key="1">
    <source>
        <dbReference type="SAM" id="MobiDB-lite"/>
    </source>
</evidence>
<feature type="transmembrane region" description="Helical" evidence="2">
    <location>
        <begin position="93"/>
        <end position="112"/>
    </location>
</feature>
<dbReference type="Proteomes" id="UP000599109">
    <property type="component" value="Unassembled WGS sequence"/>
</dbReference>
<feature type="transmembrane region" description="Helical" evidence="2">
    <location>
        <begin position="7"/>
        <end position="27"/>
    </location>
</feature>
<keyword evidence="4" id="KW-1185">Reference proteome</keyword>
<gene>
    <name evidence="3" type="primary">madL</name>
    <name evidence="3" type="ORF">JJ685_10090</name>
</gene>
<sequence>MIIYGTALLATCHLLGIFLGDLLGHALGVKTNVGGVGIAMLLLIVARLYMQQRQILPKLTELGVEYWGALYIPVVVAMAAQQDMVAALRGGPVALLAAAITVLVCAGVISAINRSERGEHEPVPAPLLHDNPLLTEAE</sequence>
<accession>A0A937CTD4</accession>
<dbReference type="InterPro" id="IPR004690">
    <property type="entry name" value="Maln_transptMadL"/>
</dbReference>
<comment type="caution">
    <text evidence="3">The sequence shown here is derived from an EMBL/GenBank/DDBJ whole genome shotgun (WGS) entry which is preliminary data.</text>
</comment>
<feature type="transmembrane region" description="Helical" evidence="2">
    <location>
        <begin position="33"/>
        <end position="50"/>
    </location>
</feature>
<feature type="region of interest" description="Disordered" evidence="1">
    <location>
        <begin position="119"/>
        <end position="138"/>
    </location>
</feature>
<dbReference type="Pfam" id="PF03817">
    <property type="entry name" value="MadL"/>
    <property type="match status" value="1"/>
</dbReference>
<feature type="transmembrane region" description="Helical" evidence="2">
    <location>
        <begin position="62"/>
        <end position="81"/>
    </location>
</feature>
<evidence type="ECO:0000256" key="2">
    <source>
        <dbReference type="SAM" id="Phobius"/>
    </source>
</evidence>
<protein>
    <submittedName>
        <fullName evidence="3">Malonate transporter subunit MadL</fullName>
    </submittedName>
</protein>
<evidence type="ECO:0000313" key="3">
    <source>
        <dbReference type="EMBL" id="MBL0391489.1"/>
    </source>
</evidence>
<keyword evidence="2" id="KW-1133">Transmembrane helix</keyword>
<name>A0A937CTD4_9BURK</name>